<evidence type="ECO:0000256" key="3">
    <source>
        <dbReference type="ARBA" id="ARBA00022695"/>
    </source>
</evidence>
<keyword evidence="2 6" id="KW-0808">Transferase</keyword>
<evidence type="ECO:0000313" key="6">
    <source>
        <dbReference type="EMBL" id="OGG56320.1"/>
    </source>
</evidence>
<dbReference type="EMBL" id="MFKF01000035">
    <property type="protein sequence ID" value="OGG56320.1"/>
    <property type="molecule type" value="Genomic_DNA"/>
</dbReference>
<dbReference type="GO" id="GO:0003983">
    <property type="term" value="F:UTP:glucose-1-phosphate uridylyltransferase activity"/>
    <property type="evidence" value="ECO:0007669"/>
    <property type="project" value="InterPro"/>
</dbReference>
<evidence type="ECO:0000256" key="4">
    <source>
        <dbReference type="PIRSR" id="PIRSR000806-1"/>
    </source>
</evidence>
<feature type="binding site" evidence="5">
    <location>
        <position position="94"/>
    </location>
    <ligand>
        <name>UTP</name>
        <dbReference type="ChEBI" id="CHEBI:46398"/>
    </ligand>
</feature>
<dbReference type="Pfam" id="PF01704">
    <property type="entry name" value="UDPGP"/>
    <property type="match status" value="1"/>
</dbReference>
<evidence type="ECO:0000256" key="1">
    <source>
        <dbReference type="ARBA" id="ARBA00010401"/>
    </source>
</evidence>
<feature type="binding site" evidence="4">
    <location>
        <position position="188"/>
    </location>
    <ligand>
        <name>substrate</name>
    </ligand>
</feature>
<feature type="binding site" evidence="5">
    <location>
        <position position="218"/>
    </location>
    <ligand>
        <name>UTP</name>
        <dbReference type="ChEBI" id="CHEBI:46398"/>
    </ligand>
</feature>
<dbReference type="Proteomes" id="UP000178606">
    <property type="component" value="Unassembled WGS sequence"/>
</dbReference>
<dbReference type="Gene3D" id="3.90.550.10">
    <property type="entry name" value="Spore Coat Polysaccharide Biosynthesis Protein SpsA, Chain A"/>
    <property type="match status" value="1"/>
</dbReference>
<feature type="binding site" evidence="5">
    <location>
        <position position="159"/>
    </location>
    <ligand>
        <name>UTP</name>
        <dbReference type="ChEBI" id="CHEBI:46398"/>
    </ligand>
</feature>
<dbReference type="GO" id="GO:0006011">
    <property type="term" value="P:UDP-alpha-D-glucose metabolic process"/>
    <property type="evidence" value="ECO:0007669"/>
    <property type="project" value="InterPro"/>
</dbReference>
<dbReference type="Gene3D" id="2.160.10.10">
    <property type="entry name" value="Hexapeptide repeat proteins"/>
    <property type="match status" value="1"/>
</dbReference>
<gene>
    <name evidence="6" type="ORF">A3F84_01640</name>
</gene>
<dbReference type="InterPro" id="IPR016267">
    <property type="entry name" value="UDPGP_trans"/>
</dbReference>
<dbReference type="PANTHER" id="PTHR43511">
    <property type="match status" value="1"/>
</dbReference>
<organism evidence="6 7">
    <name type="scientific">Handelsmanbacteria sp. (strain RIFCSPLOWO2_12_FULL_64_10)</name>
    <dbReference type="NCBI Taxonomy" id="1817868"/>
    <lineage>
        <taxon>Bacteria</taxon>
        <taxon>Candidatus Handelsmaniibacteriota</taxon>
    </lineage>
</organism>
<keyword evidence="3 6" id="KW-0548">Nucleotidyltransferase</keyword>
<feature type="binding site" evidence="5">
    <location>
        <position position="365"/>
    </location>
    <ligand>
        <name>UTP</name>
        <dbReference type="ChEBI" id="CHEBI:46398"/>
    </ligand>
</feature>
<feature type="binding site" evidence="5">
    <location>
        <position position="187"/>
    </location>
    <ligand>
        <name>UTP</name>
        <dbReference type="ChEBI" id="CHEBI:46398"/>
    </ligand>
</feature>
<accession>A0A1F6D4R4</accession>
<proteinExistence type="inferred from homology"/>
<dbReference type="PIRSF" id="PIRSF000806">
    <property type="entry name" value="UDPGP"/>
    <property type="match status" value="1"/>
</dbReference>
<dbReference type="InterPro" id="IPR029044">
    <property type="entry name" value="Nucleotide-diphossugar_trans"/>
</dbReference>
<evidence type="ECO:0000256" key="2">
    <source>
        <dbReference type="ARBA" id="ARBA00022679"/>
    </source>
</evidence>
<dbReference type="SUPFAM" id="SSF53448">
    <property type="entry name" value="Nucleotide-diphospho-sugar transferases"/>
    <property type="match status" value="1"/>
</dbReference>
<dbReference type="AlphaFoldDB" id="A0A1F6D4R4"/>
<evidence type="ECO:0000256" key="5">
    <source>
        <dbReference type="PIRSR" id="PIRSR000806-2"/>
    </source>
</evidence>
<comment type="caution">
    <text evidence="6">The sequence shown here is derived from an EMBL/GenBank/DDBJ whole genome shotgun (WGS) entry which is preliminary data.</text>
</comment>
<evidence type="ECO:0000313" key="7">
    <source>
        <dbReference type="Proteomes" id="UP000178606"/>
    </source>
</evidence>
<comment type="similarity">
    <text evidence="1">Belongs to the UDPGP type 1 family.</text>
</comment>
<sequence>MTAPSILVERRITEKMHAAGLPEPAVTAFLSAVRKVAAGERGWLPEDSLAAIDSLPKLEYLPHDHAADTDLLKQLVVVKLNGGLGTSMGLDAAKSLLPVRGRDTFLDLIARQVLHLRARTGGTEPAFYLMNSFSTRRDTLEYLRRYWILNDGEALDFLQNMVPKLAARSLEPVSWPQEPELEWCPPGHGDMYPALLGSGLLDRLIERGVKFMFVSNADNLGATVDLDLLRYFADEDLSFLMEVAERTAMDTKGGHLARRVNDGRLLLRELAQCPKEDLEAFQDVRRHRFFNTNSLWIRLDRLRGELDRHGGALPLPLIANAKTVDPRDPTSPRVLQLETAVGSAIESFEFSGAVVVPRTRFSPVKNTSDLLVLRSDACRVTDDHRLVLDDRCLGQPPLVDLDPRHYQLLTQFDQFFPDGPPSLVECRSLSVRGPIRFDAHVVCQGRVAFTNRSSRTKTIPGGVYREQTLQL</sequence>
<dbReference type="InterPro" id="IPR002618">
    <property type="entry name" value="UDPGP_fam"/>
</dbReference>
<protein>
    <submittedName>
        <fullName evidence="6">UTP--glucose-1-phosphate uridylyltransferase</fullName>
    </submittedName>
</protein>
<name>A0A1F6D4R4_HANXR</name>
<reference evidence="6 7" key="1">
    <citation type="journal article" date="2016" name="Nat. Commun.">
        <title>Thousands of microbial genomes shed light on interconnected biogeochemical processes in an aquifer system.</title>
        <authorList>
            <person name="Anantharaman K."/>
            <person name="Brown C.T."/>
            <person name="Hug L.A."/>
            <person name="Sharon I."/>
            <person name="Castelle C.J."/>
            <person name="Probst A.J."/>
            <person name="Thomas B.C."/>
            <person name="Singh A."/>
            <person name="Wilkins M.J."/>
            <person name="Karaoz U."/>
            <person name="Brodie E.L."/>
            <person name="Williams K.H."/>
            <person name="Hubbard S.S."/>
            <person name="Banfield J.F."/>
        </authorList>
    </citation>
    <scope>NUCLEOTIDE SEQUENCE [LARGE SCALE GENOMIC DNA]</scope>
    <source>
        <strain evidence="7">RIFCSPLOWO2_12_FULL_64_10</strain>
    </source>
</reference>